<dbReference type="AlphaFoldDB" id="M3AXE0"/>
<dbReference type="InterPro" id="IPR036047">
    <property type="entry name" value="F-box-like_dom_sf"/>
</dbReference>
<feature type="domain" description="F-box" evidence="2">
    <location>
        <begin position="57"/>
        <end position="87"/>
    </location>
</feature>
<dbReference type="eggNOG" id="ENOG502RNS9">
    <property type="taxonomic scope" value="Eukaryota"/>
</dbReference>
<dbReference type="OrthoDB" id="3646034at2759"/>
<evidence type="ECO:0000256" key="1">
    <source>
        <dbReference type="SAM" id="MobiDB-lite"/>
    </source>
</evidence>
<accession>M3AXE0</accession>
<dbReference type="EMBL" id="KB456266">
    <property type="protein sequence ID" value="EMF11400.1"/>
    <property type="molecule type" value="Genomic_DNA"/>
</dbReference>
<dbReference type="SUPFAM" id="SSF81383">
    <property type="entry name" value="F-box domain"/>
    <property type="match status" value="1"/>
</dbReference>
<evidence type="ECO:0000259" key="2">
    <source>
        <dbReference type="Pfam" id="PF00646"/>
    </source>
</evidence>
<gene>
    <name evidence="3" type="ORF">SEPMUDRAFT_150340</name>
</gene>
<evidence type="ECO:0000313" key="3">
    <source>
        <dbReference type="EMBL" id="EMF11400.1"/>
    </source>
</evidence>
<sequence length="315" mass="35089">MANKKRKAHDAITADMDYTAPRRKASSARSAPITTPTRITRLMGLDAPRRAVFNTAELLEIILLFLPARSVYSACRVSQQWNALVRTSIAILQKLLIKPSTPKQAWQVSNHDCSVVPAETPPLLELNTGTETPVVVNPVIINPLLAAPYESLGCLIAPWPVWDAVKLTISDKTMNKMNLGRPARSSLLSQLTDPPCQKVVIKRRWQSKEEVEPGGRERRDTGYMRWAVQKSAEDGVTFGDLFHALQSRGSNHHHPTTSQANSSGALNTRPNGAHEWLKIRVFDLEIYLYGVVVPPEGFWREMAEVGRASLPEYPN</sequence>
<evidence type="ECO:0000313" key="4">
    <source>
        <dbReference type="Proteomes" id="UP000016931"/>
    </source>
</evidence>
<feature type="region of interest" description="Disordered" evidence="1">
    <location>
        <begin position="247"/>
        <end position="267"/>
    </location>
</feature>
<proteinExistence type="predicted"/>
<dbReference type="Pfam" id="PF00646">
    <property type="entry name" value="F-box"/>
    <property type="match status" value="1"/>
</dbReference>
<keyword evidence="4" id="KW-1185">Reference proteome</keyword>
<dbReference type="STRING" id="692275.M3AXE0"/>
<dbReference type="Proteomes" id="UP000016931">
    <property type="component" value="Unassembled WGS sequence"/>
</dbReference>
<dbReference type="RefSeq" id="XP_016759521.1">
    <property type="nucleotide sequence ID" value="XM_016906106.1"/>
</dbReference>
<dbReference type="InterPro" id="IPR001810">
    <property type="entry name" value="F-box_dom"/>
</dbReference>
<dbReference type="HOGENOM" id="CLU_883302_0_0_1"/>
<name>M3AXE0_SPHMS</name>
<feature type="compositionally biased region" description="Polar residues" evidence="1">
    <location>
        <begin position="256"/>
        <end position="267"/>
    </location>
</feature>
<protein>
    <recommendedName>
        <fullName evidence="2">F-box domain-containing protein</fullName>
    </recommendedName>
</protein>
<dbReference type="GeneID" id="27903243"/>
<reference evidence="3 4" key="1">
    <citation type="journal article" date="2012" name="PLoS Pathog.">
        <title>Diverse lifestyles and strategies of plant pathogenesis encoded in the genomes of eighteen Dothideomycetes fungi.</title>
        <authorList>
            <person name="Ohm R.A."/>
            <person name="Feau N."/>
            <person name="Henrissat B."/>
            <person name="Schoch C.L."/>
            <person name="Horwitz B.A."/>
            <person name="Barry K.W."/>
            <person name="Condon B.J."/>
            <person name="Copeland A.C."/>
            <person name="Dhillon B."/>
            <person name="Glaser F."/>
            <person name="Hesse C.N."/>
            <person name="Kosti I."/>
            <person name="LaButti K."/>
            <person name="Lindquist E.A."/>
            <person name="Lucas S."/>
            <person name="Salamov A.A."/>
            <person name="Bradshaw R.E."/>
            <person name="Ciuffetti L."/>
            <person name="Hamelin R.C."/>
            <person name="Kema G.H.J."/>
            <person name="Lawrence C."/>
            <person name="Scott J.A."/>
            <person name="Spatafora J.W."/>
            <person name="Turgeon B.G."/>
            <person name="de Wit P.J.G.M."/>
            <person name="Zhong S."/>
            <person name="Goodwin S.B."/>
            <person name="Grigoriev I.V."/>
        </authorList>
    </citation>
    <scope>NUCLEOTIDE SEQUENCE [LARGE SCALE GENOMIC DNA]</scope>
    <source>
        <strain evidence="3 4">SO2202</strain>
    </source>
</reference>
<organism evidence="3 4">
    <name type="scientific">Sphaerulina musiva (strain SO2202)</name>
    <name type="common">Poplar stem canker fungus</name>
    <name type="synonym">Septoria musiva</name>
    <dbReference type="NCBI Taxonomy" id="692275"/>
    <lineage>
        <taxon>Eukaryota</taxon>
        <taxon>Fungi</taxon>
        <taxon>Dikarya</taxon>
        <taxon>Ascomycota</taxon>
        <taxon>Pezizomycotina</taxon>
        <taxon>Dothideomycetes</taxon>
        <taxon>Dothideomycetidae</taxon>
        <taxon>Mycosphaerellales</taxon>
        <taxon>Mycosphaerellaceae</taxon>
        <taxon>Sphaerulina</taxon>
    </lineage>
</organism>